<dbReference type="Proteomes" id="UP000095287">
    <property type="component" value="Unplaced"/>
</dbReference>
<dbReference type="AlphaFoldDB" id="A0A1I7XY91"/>
<evidence type="ECO:0000313" key="2">
    <source>
        <dbReference type="WBParaSite" id="L893_g10820.t1"/>
    </source>
</evidence>
<name>A0A1I7XY91_9BILA</name>
<protein>
    <submittedName>
        <fullName evidence="2">CUB domain-containing protein</fullName>
    </submittedName>
</protein>
<keyword evidence="1" id="KW-1185">Reference proteome</keyword>
<dbReference type="InterPro" id="IPR035914">
    <property type="entry name" value="Sperma_CUB_dom_sf"/>
</dbReference>
<accession>A0A1I7XY91</accession>
<reference evidence="2" key="1">
    <citation type="submission" date="2016-11" db="UniProtKB">
        <authorList>
            <consortium name="WormBaseParasite"/>
        </authorList>
    </citation>
    <scope>IDENTIFICATION</scope>
</reference>
<organism evidence="1 2">
    <name type="scientific">Steinernema glaseri</name>
    <dbReference type="NCBI Taxonomy" id="37863"/>
    <lineage>
        <taxon>Eukaryota</taxon>
        <taxon>Metazoa</taxon>
        <taxon>Ecdysozoa</taxon>
        <taxon>Nematoda</taxon>
        <taxon>Chromadorea</taxon>
        <taxon>Rhabditida</taxon>
        <taxon>Tylenchina</taxon>
        <taxon>Panagrolaimomorpha</taxon>
        <taxon>Strongyloidoidea</taxon>
        <taxon>Steinernematidae</taxon>
        <taxon>Steinernema</taxon>
    </lineage>
</organism>
<dbReference type="SUPFAM" id="SSF49854">
    <property type="entry name" value="Spermadhesin, CUB domain"/>
    <property type="match status" value="1"/>
</dbReference>
<sequence length="223" mass="24999">MFFLFPGFQVRMKYQAEAGENQAYNTDSVHAISSYQGELLFDVVRTTADRGIVFGAVVGAYNDESVCPFASYIAQIVEENRPRIASSQWNFMSMDTFIPAVDCRWTFKSRQGFLLRINFPVLSIQEETLQLLADGTPIFTVVNGRIPPSQEFYTNGQFELVYRRAGRTSGDSRFMAIVSAFPVRSVSNHHPLNNGACGHLGALSIVLRMTSTLCVLYVLFLHV</sequence>
<proteinExistence type="predicted"/>
<dbReference type="WBParaSite" id="L893_g10820.t1">
    <property type="protein sequence ID" value="L893_g10820.t1"/>
    <property type="gene ID" value="L893_g10820"/>
</dbReference>
<evidence type="ECO:0000313" key="1">
    <source>
        <dbReference type="Proteomes" id="UP000095287"/>
    </source>
</evidence>